<reference evidence="14" key="1">
    <citation type="journal article" date="2021" name="Sci. Adv.">
        <title>The American lobster genome reveals insights on longevity, neural, and immune adaptations.</title>
        <authorList>
            <person name="Polinski J.M."/>
            <person name="Zimin A.V."/>
            <person name="Clark K.F."/>
            <person name="Kohn A.B."/>
            <person name="Sadowski N."/>
            <person name="Timp W."/>
            <person name="Ptitsyn A."/>
            <person name="Khanna P."/>
            <person name="Romanova D.Y."/>
            <person name="Williams P."/>
            <person name="Greenwood S.J."/>
            <person name="Moroz L.L."/>
            <person name="Walt D.R."/>
            <person name="Bodnar A.G."/>
        </authorList>
    </citation>
    <scope>NUCLEOTIDE SEQUENCE</scope>
    <source>
        <strain evidence="14">GMGI-L3</strain>
    </source>
</reference>
<evidence type="ECO:0000313" key="15">
    <source>
        <dbReference type="Proteomes" id="UP000747542"/>
    </source>
</evidence>
<dbReference type="SUPFAM" id="SSF47473">
    <property type="entry name" value="EF-hand"/>
    <property type="match status" value="2"/>
</dbReference>
<evidence type="ECO:0000256" key="8">
    <source>
        <dbReference type="ARBA" id="ARBA00023002"/>
    </source>
</evidence>
<evidence type="ECO:0000259" key="13">
    <source>
        <dbReference type="PROSITE" id="PS51384"/>
    </source>
</evidence>
<dbReference type="GO" id="GO:0005509">
    <property type="term" value="F:calcium ion binding"/>
    <property type="evidence" value="ECO:0007669"/>
    <property type="project" value="InterPro"/>
</dbReference>
<evidence type="ECO:0000259" key="12">
    <source>
        <dbReference type="PROSITE" id="PS50222"/>
    </source>
</evidence>
<dbReference type="GO" id="GO:0016175">
    <property type="term" value="F:superoxide-generating NAD(P)H oxidase activity"/>
    <property type="evidence" value="ECO:0007669"/>
    <property type="project" value="TreeGrafter"/>
</dbReference>
<dbReference type="SMART" id="SM00054">
    <property type="entry name" value="EFh"/>
    <property type="match status" value="4"/>
</dbReference>
<dbReference type="Gene3D" id="3.40.50.80">
    <property type="entry name" value="Nucleotide-binding domain of ferredoxin-NADP reductase (FNR) module"/>
    <property type="match status" value="1"/>
</dbReference>
<dbReference type="InterPro" id="IPR017927">
    <property type="entry name" value="FAD-bd_FR_type"/>
</dbReference>
<dbReference type="Proteomes" id="UP000747542">
    <property type="component" value="Unassembled WGS sequence"/>
</dbReference>
<feature type="domain" description="FAD-binding FR-type" evidence="13">
    <location>
        <begin position="472"/>
        <end position="592"/>
    </location>
</feature>
<dbReference type="InterPro" id="IPR039261">
    <property type="entry name" value="FNR_nucleotide-bd"/>
</dbReference>
<dbReference type="PROSITE" id="PS50222">
    <property type="entry name" value="EF_HAND_2"/>
    <property type="match status" value="3"/>
</dbReference>
<evidence type="ECO:0000256" key="6">
    <source>
        <dbReference type="ARBA" id="ARBA00022857"/>
    </source>
</evidence>
<dbReference type="InterPro" id="IPR002048">
    <property type="entry name" value="EF_hand_dom"/>
</dbReference>
<dbReference type="EMBL" id="JAHLQT010013773">
    <property type="protein sequence ID" value="KAG7170629.1"/>
    <property type="molecule type" value="Genomic_DNA"/>
</dbReference>
<feature type="transmembrane region" description="Helical" evidence="11">
    <location>
        <begin position="272"/>
        <end position="293"/>
    </location>
</feature>
<proteinExistence type="predicted"/>
<keyword evidence="7 11" id="KW-1133">Transmembrane helix</keyword>
<feature type="transmembrane region" description="Helical" evidence="11">
    <location>
        <begin position="352"/>
        <end position="376"/>
    </location>
</feature>
<dbReference type="CDD" id="cd06186">
    <property type="entry name" value="NOX_Duox_like_FAD_NADP"/>
    <property type="match status" value="2"/>
</dbReference>
<dbReference type="InterPro" id="IPR017938">
    <property type="entry name" value="Riboflavin_synthase-like_b-brl"/>
</dbReference>
<feature type="transmembrane region" description="Helical" evidence="11">
    <location>
        <begin position="313"/>
        <end position="332"/>
    </location>
</feature>
<feature type="domain" description="EF-hand" evidence="12">
    <location>
        <begin position="148"/>
        <end position="183"/>
    </location>
</feature>
<accession>A0A8J5N0M3</accession>
<dbReference type="Pfam" id="PF08030">
    <property type="entry name" value="NAD_binding_6"/>
    <property type="match status" value="1"/>
</dbReference>
<dbReference type="CDD" id="cd00051">
    <property type="entry name" value="EFh"/>
    <property type="match status" value="2"/>
</dbReference>
<gene>
    <name evidence="14" type="primary">NOX5-L1</name>
    <name evidence="14" type="ORF">Hamer_G013445</name>
</gene>
<feature type="transmembrane region" description="Helical" evidence="11">
    <location>
        <begin position="437"/>
        <end position="457"/>
    </location>
</feature>
<evidence type="ECO:0000256" key="11">
    <source>
        <dbReference type="SAM" id="Phobius"/>
    </source>
</evidence>
<dbReference type="SFLD" id="SFLDG01169">
    <property type="entry name" value="NADPH_oxidase_subgroup_(NOX)"/>
    <property type="match status" value="1"/>
</dbReference>
<keyword evidence="5" id="KW-0106">Calcium</keyword>
<dbReference type="SUPFAM" id="SSF52343">
    <property type="entry name" value="Ferredoxin reductase-like, C-terminal NADP-linked domain"/>
    <property type="match status" value="1"/>
</dbReference>
<name>A0A8J5N0M3_HOMAM</name>
<keyword evidence="6" id="KW-0521">NADP</keyword>
<feature type="compositionally biased region" description="Basic and acidic residues" evidence="10">
    <location>
        <begin position="837"/>
        <end position="861"/>
    </location>
</feature>
<evidence type="ECO:0000256" key="5">
    <source>
        <dbReference type="ARBA" id="ARBA00022837"/>
    </source>
</evidence>
<comment type="subcellular location">
    <subcellularLocation>
        <location evidence="1">Membrane</location>
        <topology evidence="1">Multi-pass membrane protein</topology>
    </subcellularLocation>
</comment>
<organism evidence="14 15">
    <name type="scientific">Homarus americanus</name>
    <name type="common">American lobster</name>
    <dbReference type="NCBI Taxonomy" id="6706"/>
    <lineage>
        <taxon>Eukaryota</taxon>
        <taxon>Metazoa</taxon>
        <taxon>Ecdysozoa</taxon>
        <taxon>Arthropoda</taxon>
        <taxon>Crustacea</taxon>
        <taxon>Multicrustacea</taxon>
        <taxon>Malacostraca</taxon>
        <taxon>Eumalacostraca</taxon>
        <taxon>Eucarida</taxon>
        <taxon>Decapoda</taxon>
        <taxon>Pleocyemata</taxon>
        <taxon>Astacidea</taxon>
        <taxon>Nephropoidea</taxon>
        <taxon>Nephropidae</taxon>
        <taxon>Homarus</taxon>
    </lineage>
</organism>
<feature type="compositionally biased region" description="Basic and acidic residues" evidence="10">
    <location>
        <begin position="801"/>
        <end position="812"/>
    </location>
</feature>
<evidence type="ECO:0000256" key="1">
    <source>
        <dbReference type="ARBA" id="ARBA00004141"/>
    </source>
</evidence>
<dbReference type="Gene3D" id="2.40.30.10">
    <property type="entry name" value="Translation factors"/>
    <property type="match status" value="1"/>
</dbReference>
<evidence type="ECO:0000256" key="10">
    <source>
        <dbReference type="SAM" id="MobiDB-lite"/>
    </source>
</evidence>
<feature type="domain" description="EF-hand" evidence="12">
    <location>
        <begin position="112"/>
        <end position="147"/>
    </location>
</feature>
<dbReference type="AlphaFoldDB" id="A0A8J5N0M3"/>
<dbReference type="InterPro" id="IPR018247">
    <property type="entry name" value="EF_Hand_1_Ca_BS"/>
</dbReference>
<evidence type="ECO:0000256" key="9">
    <source>
        <dbReference type="ARBA" id="ARBA00023136"/>
    </source>
</evidence>
<comment type="caution">
    <text evidence="14">The sequence shown here is derived from an EMBL/GenBank/DDBJ whole genome shotgun (WGS) entry which is preliminary data.</text>
</comment>
<evidence type="ECO:0000256" key="2">
    <source>
        <dbReference type="ARBA" id="ARBA00022630"/>
    </source>
</evidence>
<dbReference type="GO" id="GO:0042554">
    <property type="term" value="P:superoxide anion generation"/>
    <property type="evidence" value="ECO:0007669"/>
    <property type="project" value="TreeGrafter"/>
</dbReference>
<feature type="domain" description="EF-hand" evidence="12">
    <location>
        <begin position="37"/>
        <end position="72"/>
    </location>
</feature>
<dbReference type="InterPro" id="IPR013130">
    <property type="entry name" value="Fe3_Rdtase_TM_dom"/>
</dbReference>
<dbReference type="GO" id="GO:0006952">
    <property type="term" value="P:defense response"/>
    <property type="evidence" value="ECO:0007669"/>
    <property type="project" value="TreeGrafter"/>
</dbReference>
<dbReference type="GO" id="GO:0043020">
    <property type="term" value="C:NADPH oxidase complex"/>
    <property type="evidence" value="ECO:0007669"/>
    <property type="project" value="TreeGrafter"/>
</dbReference>
<dbReference type="PANTHER" id="PTHR11972:SF58">
    <property type="entry name" value="NADPH OXIDASE 5"/>
    <property type="match status" value="1"/>
</dbReference>
<feature type="region of interest" description="Disordered" evidence="10">
    <location>
        <begin position="655"/>
        <end position="699"/>
    </location>
</feature>
<feature type="non-terminal residue" evidence="14">
    <location>
        <position position="1100"/>
    </location>
</feature>
<dbReference type="InterPro" id="IPR013112">
    <property type="entry name" value="FAD-bd_8"/>
</dbReference>
<dbReference type="InterPro" id="IPR013121">
    <property type="entry name" value="Fe_red_NAD-bd_6"/>
</dbReference>
<feature type="compositionally biased region" description="Polar residues" evidence="10">
    <location>
        <begin position="683"/>
        <end position="694"/>
    </location>
</feature>
<evidence type="ECO:0000256" key="7">
    <source>
        <dbReference type="ARBA" id="ARBA00022989"/>
    </source>
</evidence>
<dbReference type="InterPro" id="IPR050369">
    <property type="entry name" value="RBOH/FRE"/>
</dbReference>
<evidence type="ECO:0000313" key="14">
    <source>
        <dbReference type="EMBL" id="KAG7170629.1"/>
    </source>
</evidence>
<keyword evidence="2" id="KW-0285">Flavoprotein</keyword>
<dbReference type="Gene3D" id="1.10.238.10">
    <property type="entry name" value="EF-hand"/>
    <property type="match status" value="1"/>
</dbReference>
<protein>
    <submittedName>
        <fullName evidence="14">NADPH oxidase 5-like 1</fullName>
    </submittedName>
</protein>
<evidence type="ECO:0000256" key="4">
    <source>
        <dbReference type="ARBA" id="ARBA00022827"/>
    </source>
</evidence>
<dbReference type="PRINTS" id="PR00450">
    <property type="entry name" value="RECOVERIN"/>
</dbReference>
<dbReference type="Pfam" id="PF08022">
    <property type="entry name" value="FAD_binding_8"/>
    <property type="match status" value="1"/>
</dbReference>
<dbReference type="PANTHER" id="PTHR11972">
    <property type="entry name" value="NADPH OXIDASE"/>
    <property type="match status" value="1"/>
</dbReference>
<dbReference type="SUPFAM" id="SSF63380">
    <property type="entry name" value="Riboflavin synthase domain-like"/>
    <property type="match status" value="1"/>
</dbReference>
<feature type="compositionally biased region" description="Acidic residues" evidence="10">
    <location>
        <begin position="790"/>
        <end position="800"/>
    </location>
</feature>
<keyword evidence="3 11" id="KW-0812">Transmembrane</keyword>
<keyword evidence="4" id="KW-0274">FAD</keyword>
<dbReference type="FunFam" id="2.40.30.10:FF:000056">
    <property type="entry name" value="NADPH oxidase 5"/>
    <property type="match status" value="1"/>
</dbReference>
<keyword evidence="9 11" id="KW-0472">Membrane</keyword>
<dbReference type="InterPro" id="IPR011992">
    <property type="entry name" value="EF-hand-dom_pair"/>
</dbReference>
<sequence>MREVGAREWAELLEVLAYVVCGEDGEVTEDLFTTILTSRGVLEKLFRLINKDCDGLVSRQEIMDFIANLTYARPRTGFTRENLEWLEQLFRQALGHKQELSFDDFKKIVHSRNSFFAERVFQIFDRDNSGSVSLSEFLDAMHQFAGKSPNDKIKFLFKVYDLDGDGLIQQSELQKVMKACMEENGMKFSDEQIEDLTLAMFEDADTQNTGAITYESLKAQLEKHDGLLENLSISIDRWLVPPNLRNDKDTFLQKVSKLRPYQMSLPYLKNNYVYLIFLLIYIAINVGLFISRVVDYWNSNGLTIVARGCGQCLNFNCMFVLVLMLRQCITFLRSMGASCFLPLDQHLYLHKLCGLLIFLFSLLHTLMHLINFAVYIEPDRGDDGINEDGWTLTEWLLTMRPGAFGLIPGIANPTGVALIIILAVMVICSLPFVRKSGYFEVFYWTHLLYIAFWALTILHGPNFWKWFVAPGIIFFIERIHRTIRMRTGRGKTYISSGVLLPSKVIHLVIKRPLHFQFHPGDYVFINIPEIAKYEWHPFTVSSAPEQEDVVWLHIRAVGQWTNRLYGYFELEQQKCSQQRCELVGHTSEYSSAFISASETNLNMVVNDGRAATSTTSPARSHTPMLALTHNDTATDNTATGSKSLRKKGIANLAYEPDSNGNGVVQEVPGAAGQATDPRARPTVSKNRSSPNLITDPTMPKKNLVKTRSVPDLNKRIKKREKNLILRDNFRAASERRFDENTMKQVQLAALTGNSSYQQRSKPPVAMSFRYMRRKPTIITLDLPSEAGDYYTEEEEEEDEELSQKGEECKSGEVRVTIQEGGIRPSTDTQDSSVLTAEEGRVRHRSSQEERQWRKSRQEERRVRKKSRMEEAIAEGGCVVGKPLMIYIDGPFGAPSSHIFRAQHAVLIATGIGVTPFASILQSIMHKYWKARLTCPKCAHSWTSDLPQAVMNLRKVDFFWINRDQRSFEWFVNLLSQLEIEQAEQGGVLERFLDMHMYITSALQKTDMKAVGLQLALDLLHEKGTQPSLEDIGTSSRNLGDEAFASALAWGNTPETLVAEFYLRHSSIHQISSKLKPELLFREVLYRQDESEKCLLITISL</sequence>
<dbReference type="Pfam" id="PF13833">
    <property type="entry name" value="EF-hand_8"/>
    <property type="match status" value="1"/>
</dbReference>
<feature type="region of interest" description="Disordered" evidence="10">
    <location>
        <begin position="784"/>
        <end position="867"/>
    </location>
</feature>
<keyword evidence="8" id="KW-0560">Oxidoreductase</keyword>
<dbReference type="PROSITE" id="PS51384">
    <property type="entry name" value="FAD_FR"/>
    <property type="match status" value="1"/>
</dbReference>
<keyword evidence="15" id="KW-1185">Reference proteome</keyword>
<feature type="compositionally biased region" description="Polar residues" evidence="10">
    <location>
        <begin position="825"/>
        <end position="834"/>
    </location>
</feature>
<dbReference type="PROSITE" id="PS00018">
    <property type="entry name" value="EF_HAND_1"/>
    <property type="match status" value="2"/>
</dbReference>
<dbReference type="FunFam" id="1.10.238.10:FF:000258">
    <property type="entry name" value="NADPH oxidase, isoform B"/>
    <property type="match status" value="1"/>
</dbReference>
<dbReference type="Pfam" id="PF01794">
    <property type="entry name" value="Ferric_reduct"/>
    <property type="match status" value="1"/>
</dbReference>
<feature type="transmembrane region" description="Helical" evidence="11">
    <location>
        <begin position="403"/>
        <end position="430"/>
    </location>
</feature>
<dbReference type="Pfam" id="PF13499">
    <property type="entry name" value="EF-hand_7"/>
    <property type="match status" value="1"/>
</dbReference>
<evidence type="ECO:0000256" key="3">
    <source>
        <dbReference type="ARBA" id="ARBA00022692"/>
    </source>
</evidence>